<dbReference type="PANTHER" id="PTHR46098">
    <property type="entry name" value="TRNA (CYTOSINE(38)-C(5))-METHYLTRANSFERASE"/>
    <property type="match status" value="1"/>
</dbReference>
<proteinExistence type="inferred from homology"/>
<dbReference type="GO" id="GO:0032259">
    <property type="term" value="P:methylation"/>
    <property type="evidence" value="ECO:0007669"/>
    <property type="project" value="UniProtKB-KW"/>
</dbReference>
<dbReference type="EMBL" id="JABAIL010000016">
    <property type="protein sequence ID" value="NLR94950.1"/>
    <property type="molecule type" value="Genomic_DNA"/>
</dbReference>
<gene>
    <name evidence="9" type="primary">dcm</name>
    <name evidence="9" type="ORF">HGP29_27335</name>
</gene>
<name>A0A7X8SRA5_9BACT</name>
<dbReference type="InterPro" id="IPR029063">
    <property type="entry name" value="SAM-dependent_MTases_sf"/>
</dbReference>
<evidence type="ECO:0000256" key="6">
    <source>
        <dbReference type="PROSITE-ProRule" id="PRU01016"/>
    </source>
</evidence>
<dbReference type="Proteomes" id="UP000585050">
    <property type="component" value="Unassembled WGS sequence"/>
</dbReference>
<dbReference type="SUPFAM" id="SSF53335">
    <property type="entry name" value="S-adenosyl-L-methionine-dependent methyltransferases"/>
    <property type="match status" value="1"/>
</dbReference>
<comment type="catalytic activity">
    <reaction evidence="5 8">
        <text>a 2'-deoxycytidine in DNA + S-adenosyl-L-methionine = a 5-methyl-2'-deoxycytidine in DNA + S-adenosyl-L-homocysteine + H(+)</text>
        <dbReference type="Rhea" id="RHEA:13681"/>
        <dbReference type="Rhea" id="RHEA-COMP:11369"/>
        <dbReference type="Rhea" id="RHEA-COMP:11370"/>
        <dbReference type="ChEBI" id="CHEBI:15378"/>
        <dbReference type="ChEBI" id="CHEBI:57856"/>
        <dbReference type="ChEBI" id="CHEBI:59789"/>
        <dbReference type="ChEBI" id="CHEBI:85452"/>
        <dbReference type="ChEBI" id="CHEBI:85454"/>
        <dbReference type="EC" id="2.1.1.37"/>
    </reaction>
</comment>
<keyword evidence="4" id="KW-0680">Restriction system</keyword>
<dbReference type="PROSITE" id="PS00095">
    <property type="entry name" value="C5_MTASE_2"/>
    <property type="match status" value="1"/>
</dbReference>
<keyword evidence="1 6" id="KW-0489">Methyltransferase</keyword>
<evidence type="ECO:0000256" key="5">
    <source>
        <dbReference type="ARBA" id="ARBA00047422"/>
    </source>
</evidence>
<dbReference type="InterPro" id="IPR050750">
    <property type="entry name" value="C5-MTase"/>
</dbReference>
<comment type="similarity">
    <text evidence="6 7">Belongs to the class I-like SAM-binding methyltransferase superfamily. C5-methyltransferase family.</text>
</comment>
<keyword evidence="3 6" id="KW-0949">S-adenosyl-L-methionine</keyword>
<evidence type="ECO:0000256" key="2">
    <source>
        <dbReference type="ARBA" id="ARBA00022679"/>
    </source>
</evidence>
<dbReference type="Gene3D" id="3.40.50.150">
    <property type="entry name" value="Vaccinia Virus protein VP39"/>
    <property type="match status" value="1"/>
</dbReference>
<evidence type="ECO:0000313" key="9">
    <source>
        <dbReference type="EMBL" id="NLR94950.1"/>
    </source>
</evidence>
<evidence type="ECO:0000256" key="4">
    <source>
        <dbReference type="ARBA" id="ARBA00022747"/>
    </source>
</evidence>
<evidence type="ECO:0000313" key="10">
    <source>
        <dbReference type="Proteomes" id="UP000585050"/>
    </source>
</evidence>
<evidence type="ECO:0000256" key="7">
    <source>
        <dbReference type="RuleBase" id="RU000416"/>
    </source>
</evidence>
<reference evidence="9 10" key="1">
    <citation type="submission" date="2020-04" db="EMBL/GenBank/DDBJ databases">
        <title>Flammeovirga sp. SR4, a novel species isolated from seawater.</title>
        <authorList>
            <person name="Wang X."/>
        </authorList>
    </citation>
    <scope>NUCLEOTIDE SEQUENCE [LARGE SCALE GENOMIC DNA]</scope>
    <source>
        <strain evidence="9 10">SR4</strain>
    </source>
</reference>
<evidence type="ECO:0000256" key="3">
    <source>
        <dbReference type="ARBA" id="ARBA00022691"/>
    </source>
</evidence>
<dbReference type="Pfam" id="PF00145">
    <property type="entry name" value="DNA_methylase"/>
    <property type="match status" value="1"/>
</dbReference>
<organism evidence="9 10">
    <name type="scientific">Flammeovirga agarivorans</name>
    <dbReference type="NCBI Taxonomy" id="2726742"/>
    <lineage>
        <taxon>Bacteria</taxon>
        <taxon>Pseudomonadati</taxon>
        <taxon>Bacteroidota</taxon>
        <taxon>Cytophagia</taxon>
        <taxon>Cytophagales</taxon>
        <taxon>Flammeovirgaceae</taxon>
        <taxon>Flammeovirga</taxon>
    </lineage>
</organism>
<dbReference type="InterPro" id="IPR018117">
    <property type="entry name" value="C5_DNA_meth_AS"/>
</dbReference>
<dbReference type="NCBIfam" id="TIGR00675">
    <property type="entry name" value="dcm"/>
    <property type="match status" value="1"/>
</dbReference>
<accession>A0A7X8SRA5</accession>
<dbReference type="Gene3D" id="3.90.120.10">
    <property type="entry name" value="DNA Methylase, subunit A, domain 2"/>
    <property type="match status" value="1"/>
</dbReference>
<dbReference type="PRINTS" id="PR00105">
    <property type="entry name" value="C5METTRFRASE"/>
</dbReference>
<dbReference type="CDD" id="cd00315">
    <property type="entry name" value="Cyt_C5_DNA_methylase"/>
    <property type="match status" value="1"/>
</dbReference>
<dbReference type="GO" id="GO:0003886">
    <property type="term" value="F:DNA (cytosine-5-)-methyltransferase activity"/>
    <property type="evidence" value="ECO:0007669"/>
    <property type="project" value="UniProtKB-EC"/>
</dbReference>
<evidence type="ECO:0000256" key="8">
    <source>
        <dbReference type="RuleBase" id="RU000417"/>
    </source>
</evidence>
<sequence length="310" mass="34373">MSIKFIDLFSGIGGFHQALKELGHECVFASEIDSHAATIYKENHQLEPAGDITKIHASKIPTHDLLCAGFPCQSFSVSGKQKGFEDTRGNLFFEITRILEHHSPKFFLLENVKNIITHDKGKTFNTIINTLEGLGYKVFTKLINASEFKTGQARERVYFVGIRKDISTKKFSFPKKLGYKSVLDVVENLHEKGIKREDYLFSASSLTLGNSVIEKPRQIGIVNKGGQGERIYDATGQAITLSASGGGVGAKTGLYLIGNSVRRLTTRECARLQGFPEHFIIDKKESQAYKQFGNAVCVPVVKSILKNLLN</sequence>
<dbReference type="EC" id="2.1.1.37" evidence="8"/>
<comment type="caution">
    <text evidence="9">The sequence shown here is derived from an EMBL/GenBank/DDBJ whole genome shotgun (WGS) entry which is preliminary data.</text>
</comment>
<dbReference type="RefSeq" id="WP_168885659.1">
    <property type="nucleotide sequence ID" value="NZ_JABAIL010000016.1"/>
</dbReference>
<dbReference type="PROSITE" id="PS00094">
    <property type="entry name" value="C5_MTASE_1"/>
    <property type="match status" value="1"/>
</dbReference>
<feature type="active site" evidence="6">
    <location>
        <position position="72"/>
    </location>
</feature>
<keyword evidence="10" id="KW-1185">Reference proteome</keyword>
<dbReference type="GO" id="GO:0009307">
    <property type="term" value="P:DNA restriction-modification system"/>
    <property type="evidence" value="ECO:0007669"/>
    <property type="project" value="UniProtKB-KW"/>
</dbReference>
<evidence type="ECO:0000256" key="1">
    <source>
        <dbReference type="ARBA" id="ARBA00022603"/>
    </source>
</evidence>
<dbReference type="AlphaFoldDB" id="A0A7X8SRA5"/>
<dbReference type="InterPro" id="IPR001525">
    <property type="entry name" value="C5_MeTfrase"/>
</dbReference>
<dbReference type="InterPro" id="IPR031303">
    <property type="entry name" value="C5_meth_CS"/>
</dbReference>
<keyword evidence="2 6" id="KW-0808">Transferase</keyword>
<protein>
    <recommendedName>
        <fullName evidence="8">Cytosine-specific methyltransferase</fullName>
        <ecNumber evidence="8">2.1.1.37</ecNumber>
    </recommendedName>
</protein>
<dbReference type="PROSITE" id="PS51679">
    <property type="entry name" value="SAM_MT_C5"/>
    <property type="match status" value="1"/>
</dbReference>
<dbReference type="PANTHER" id="PTHR46098:SF1">
    <property type="entry name" value="TRNA (CYTOSINE(38)-C(5))-METHYLTRANSFERASE"/>
    <property type="match status" value="1"/>
</dbReference>